<evidence type="ECO:0000256" key="1">
    <source>
        <dbReference type="ARBA" id="ARBA00004776"/>
    </source>
</evidence>
<dbReference type="PANTHER" id="PTHR43179">
    <property type="entry name" value="RHAMNOSYLTRANSFERASE WBBL"/>
    <property type="match status" value="1"/>
</dbReference>
<keyword evidence="4 6" id="KW-0808">Transferase</keyword>
<protein>
    <submittedName>
        <fullName evidence="6">GT2 family glycosyltransferase</fullName>
    </submittedName>
</protein>
<dbReference type="EMBL" id="JACJII010000001">
    <property type="protein sequence ID" value="MBA9007973.1"/>
    <property type="molecule type" value="Genomic_DNA"/>
</dbReference>
<dbReference type="Pfam" id="PF00535">
    <property type="entry name" value="Glycos_transf_2"/>
    <property type="match status" value="1"/>
</dbReference>
<evidence type="ECO:0000313" key="6">
    <source>
        <dbReference type="EMBL" id="MBA9007973.1"/>
    </source>
</evidence>
<evidence type="ECO:0000256" key="4">
    <source>
        <dbReference type="ARBA" id="ARBA00022679"/>
    </source>
</evidence>
<evidence type="ECO:0000313" key="7">
    <source>
        <dbReference type="Proteomes" id="UP000539313"/>
    </source>
</evidence>
<dbReference type="GO" id="GO:0016757">
    <property type="term" value="F:glycosyltransferase activity"/>
    <property type="evidence" value="ECO:0007669"/>
    <property type="project" value="UniProtKB-KW"/>
</dbReference>
<dbReference type="AlphaFoldDB" id="A0A7W3N5L6"/>
<evidence type="ECO:0000259" key="5">
    <source>
        <dbReference type="Pfam" id="PF00535"/>
    </source>
</evidence>
<feature type="domain" description="Glycosyltransferase 2-like" evidence="5">
    <location>
        <begin position="6"/>
        <end position="163"/>
    </location>
</feature>
<accession>A0A7W3N5L6</accession>
<gene>
    <name evidence="6" type="ORF">HNR21_006855</name>
</gene>
<keyword evidence="7" id="KW-1185">Reference proteome</keyword>
<keyword evidence="3" id="KW-0328">Glycosyltransferase</keyword>
<dbReference type="Proteomes" id="UP000539313">
    <property type="component" value="Unassembled WGS sequence"/>
</dbReference>
<organism evidence="6 7">
    <name type="scientific">Thermomonospora cellulosilytica</name>
    <dbReference type="NCBI Taxonomy" id="1411118"/>
    <lineage>
        <taxon>Bacteria</taxon>
        <taxon>Bacillati</taxon>
        <taxon>Actinomycetota</taxon>
        <taxon>Actinomycetes</taxon>
        <taxon>Streptosporangiales</taxon>
        <taxon>Thermomonosporaceae</taxon>
        <taxon>Thermomonospora</taxon>
    </lineage>
</organism>
<evidence type="ECO:0000256" key="2">
    <source>
        <dbReference type="ARBA" id="ARBA00006739"/>
    </source>
</evidence>
<sequence length="293" mass="32880">MLLSVVVLTMGNRPAELARAVRSALAQEDVDIEVILVGNGVPGDWWPGDDEVFEDKRVKLVHLPRNLGIPAGRNRGVAESAGEILVFLDDDGWYESTRLGAHLRDRFAADPSLGIISFRVRDPEGGPGERRHVPRLRVGDPGRSSEVTTFLGGACAMRRAAFDAAGGLPEDFFYAHEEIDLGWQAINAGYRIMYDAEAVMMHPAVLPTRHEMFYRFNARNRVWLARRNLPWPLGLVYCAVWVALTVLRVRRPAALKPWFKGFAEGWRRPAGPRRPISWRAAWRMTLAGRPPII</sequence>
<dbReference type="Gene3D" id="3.90.550.10">
    <property type="entry name" value="Spore Coat Polysaccharide Biosynthesis Protein SpsA, Chain A"/>
    <property type="match status" value="1"/>
</dbReference>
<comment type="caution">
    <text evidence="6">The sequence shown here is derived from an EMBL/GenBank/DDBJ whole genome shotgun (WGS) entry which is preliminary data.</text>
</comment>
<dbReference type="InterPro" id="IPR001173">
    <property type="entry name" value="Glyco_trans_2-like"/>
</dbReference>
<name>A0A7W3N5L6_9ACTN</name>
<dbReference type="PANTHER" id="PTHR43179:SF12">
    <property type="entry name" value="GALACTOFURANOSYLTRANSFERASE GLFT2"/>
    <property type="match status" value="1"/>
</dbReference>
<comment type="pathway">
    <text evidence="1">Cell wall biogenesis; cell wall polysaccharide biosynthesis.</text>
</comment>
<reference evidence="6 7" key="1">
    <citation type="submission" date="2020-08" db="EMBL/GenBank/DDBJ databases">
        <title>Sequencing the genomes of 1000 actinobacteria strains.</title>
        <authorList>
            <person name="Klenk H.-P."/>
        </authorList>
    </citation>
    <scope>NUCLEOTIDE SEQUENCE [LARGE SCALE GENOMIC DNA]</scope>
    <source>
        <strain evidence="6 7">DSM 45823</strain>
    </source>
</reference>
<dbReference type="SUPFAM" id="SSF53448">
    <property type="entry name" value="Nucleotide-diphospho-sugar transferases"/>
    <property type="match status" value="1"/>
</dbReference>
<proteinExistence type="inferred from homology"/>
<dbReference type="InterPro" id="IPR029044">
    <property type="entry name" value="Nucleotide-diphossugar_trans"/>
</dbReference>
<comment type="similarity">
    <text evidence="2">Belongs to the glycosyltransferase 2 family.</text>
</comment>
<evidence type="ECO:0000256" key="3">
    <source>
        <dbReference type="ARBA" id="ARBA00022676"/>
    </source>
</evidence>